<comment type="caution">
    <text evidence="9">The sequence shown here is derived from an EMBL/GenBank/DDBJ whole genome shotgun (WGS) entry which is preliminary data.</text>
</comment>
<accession>A0A399J184</accession>
<dbReference type="GO" id="GO:0006508">
    <property type="term" value="P:proteolysis"/>
    <property type="evidence" value="ECO:0007669"/>
    <property type="project" value="UniProtKB-KW"/>
</dbReference>
<evidence type="ECO:0000256" key="5">
    <source>
        <dbReference type="ARBA" id="ARBA00023124"/>
    </source>
</evidence>
<evidence type="ECO:0000256" key="8">
    <source>
        <dbReference type="RuleBase" id="RU364100"/>
    </source>
</evidence>
<evidence type="ECO:0000256" key="6">
    <source>
        <dbReference type="ARBA" id="ARBA00023125"/>
    </source>
</evidence>
<protein>
    <recommendedName>
        <fullName evidence="8">Abasic site processing protein</fullName>
        <ecNumber evidence="8">3.4.-.-</ecNumber>
    </recommendedName>
</protein>
<evidence type="ECO:0000256" key="1">
    <source>
        <dbReference type="ARBA" id="ARBA00008136"/>
    </source>
</evidence>
<keyword evidence="3" id="KW-0227">DNA damage</keyword>
<keyword evidence="10" id="KW-1185">Reference proteome</keyword>
<dbReference type="PANTHER" id="PTHR13604:SF0">
    <property type="entry name" value="ABASIC SITE PROCESSING PROTEIN HMCES"/>
    <property type="match status" value="1"/>
</dbReference>
<keyword evidence="6" id="KW-0238">DNA-binding</keyword>
<evidence type="ECO:0000256" key="4">
    <source>
        <dbReference type="ARBA" id="ARBA00022801"/>
    </source>
</evidence>
<dbReference type="Pfam" id="PF02586">
    <property type="entry name" value="SRAP"/>
    <property type="match status" value="1"/>
</dbReference>
<dbReference type="EC" id="3.4.-.-" evidence="8"/>
<sequence length="212" mass="23586">MCNLYSNTSAAQAMIYITRAMTTDPTIGNMAPMPEIYPDYAAPIVKNGPDGRILSRARWGMPKPAVALEGKRVDSGVTNIRNTNSPHWRRWLAPEHRCLVPFNAFSEPGKGSDGKYKPVWFALSEDRPLACFAGIWVNWTSVRKLKEGEVNADLYGFLTTTPNAEVAAVHPKAMPVILITSEEMDVWMRAPWGEAKELQRPLQDGDLANLSK</sequence>
<keyword evidence="5" id="KW-0190">Covalent protein-DNA linkage</keyword>
<evidence type="ECO:0000256" key="3">
    <source>
        <dbReference type="ARBA" id="ARBA00022763"/>
    </source>
</evidence>
<dbReference type="OrthoDB" id="9782620at2"/>
<dbReference type="EMBL" id="QWJJ01000007">
    <property type="protein sequence ID" value="RII39011.1"/>
    <property type="molecule type" value="Genomic_DNA"/>
</dbReference>
<dbReference type="GO" id="GO:0106300">
    <property type="term" value="P:protein-DNA covalent cross-linking repair"/>
    <property type="evidence" value="ECO:0007669"/>
    <property type="project" value="InterPro"/>
</dbReference>
<evidence type="ECO:0000313" key="9">
    <source>
        <dbReference type="EMBL" id="RII39011.1"/>
    </source>
</evidence>
<dbReference type="GO" id="GO:0016829">
    <property type="term" value="F:lyase activity"/>
    <property type="evidence" value="ECO:0007669"/>
    <property type="project" value="UniProtKB-KW"/>
</dbReference>
<gene>
    <name evidence="9" type="ORF">DL237_10055</name>
</gene>
<dbReference type="AlphaFoldDB" id="A0A399J184"/>
<comment type="similarity">
    <text evidence="1 8">Belongs to the SOS response-associated peptidase family.</text>
</comment>
<dbReference type="Gene3D" id="3.90.1680.20">
    <property type="match status" value="2"/>
</dbReference>
<reference evidence="9 10" key="1">
    <citation type="submission" date="2018-08" db="EMBL/GenBank/DDBJ databases">
        <title>Pseudooceanicola sediminis CY03 in the family Rhodobacteracea.</title>
        <authorList>
            <person name="Zhang Y.-J."/>
        </authorList>
    </citation>
    <scope>NUCLEOTIDE SEQUENCE [LARGE SCALE GENOMIC DNA]</scope>
    <source>
        <strain evidence="9 10">CY03</strain>
    </source>
</reference>
<dbReference type="GO" id="GO:0003697">
    <property type="term" value="F:single-stranded DNA binding"/>
    <property type="evidence" value="ECO:0007669"/>
    <property type="project" value="InterPro"/>
</dbReference>
<keyword evidence="4 8" id="KW-0378">Hydrolase</keyword>
<dbReference type="GO" id="GO:0008233">
    <property type="term" value="F:peptidase activity"/>
    <property type="evidence" value="ECO:0007669"/>
    <property type="project" value="UniProtKB-KW"/>
</dbReference>
<evidence type="ECO:0000313" key="10">
    <source>
        <dbReference type="Proteomes" id="UP000265848"/>
    </source>
</evidence>
<keyword evidence="7" id="KW-0456">Lyase</keyword>
<dbReference type="PANTHER" id="PTHR13604">
    <property type="entry name" value="DC12-RELATED"/>
    <property type="match status" value="1"/>
</dbReference>
<evidence type="ECO:0000256" key="7">
    <source>
        <dbReference type="ARBA" id="ARBA00023239"/>
    </source>
</evidence>
<organism evidence="9 10">
    <name type="scientific">Pseudooceanicola sediminis</name>
    <dbReference type="NCBI Taxonomy" id="2211117"/>
    <lineage>
        <taxon>Bacteria</taxon>
        <taxon>Pseudomonadati</taxon>
        <taxon>Pseudomonadota</taxon>
        <taxon>Alphaproteobacteria</taxon>
        <taxon>Rhodobacterales</taxon>
        <taxon>Paracoccaceae</taxon>
        <taxon>Pseudooceanicola</taxon>
    </lineage>
</organism>
<dbReference type="RefSeq" id="WP_119398921.1">
    <property type="nucleotide sequence ID" value="NZ_QWJJ01000007.1"/>
</dbReference>
<name>A0A399J184_9RHOB</name>
<proteinExistence type="inferred from homology"/>
<dbReference type="SUPFAM" id="SSF143081">
    <property type="entry name" value="BB1717-like"/>
    <property type="match status" value="1"/>
</dbReference>
<evidence type="ECO:0000256" key="2">
    <source>
        <dbReference type="ARBA" id="ARBA00022670"/>
    </source>
</evidence>
<dbReference type="Proteomes" id="UP000265848">
    <property type="component" value="Unassembled WGS sequence"/>
</dbReference>
<keyword evidence="2 8" id="KW-0645">Protease</keyword>
<dbReference type="InterPro" id="IPR036590">
    <property type="entry name" value="SRAP-like"/>
</dbReference>
<dbReference type="InterPro" id="IPR003738">
    <property type="entry name" value="SRAP"/>
</dbReference>